<gene>
    <name evidence="2" type="ORF">NWI01_26600</name>
</gene>
<feature type="transmembrane region" description="Helical" evidence="1">
    <location>
        <begin position="21"/>
        <end position="49"/>
    </location>
</feature>
<sequence length="86" mass="9207">MSSQPASSASRKIAWPSVITVISAAILIGAEVFGAAFAGGWALAILFGLSEMESHILQAVLFVIGVFVMINFIRAAQRVEPFIRRT</sequence>
<evidence type="ECO:0000256" key="1">
    <source>
        <dbReference type="SAM" id="Phobius"/>
    </source>
</evidence>
<dbReference type="AlphaFoldDB" id="A0A4Y3WE36"/>
<keyword evidence="1" id="KW-0472">Membrane</keyword>
<keyword evidence="1" id="KW-0812">Transmembrane</keyword>
<reference evidence="2 3" key="1">
    <citation type="submission" date="2019-06" db="EMBL/GenBank/DDBJ databases">
        <title>Whole genome shotgun sequence of Nitrobacter winogradskyi NBRC 14297.</title>
        <authorList>
            <person name="Hosoyama A."/>
            <person name="Uohara A."/>
            <person name="Ohji S."/>
            <person name="Ichikawa N."/>
        </authorList>
    </citation>
    <scope>NUCLEOTIDE SEQUENCE [LARGE SCALE GENOMIC DNA]</scope>
    <source>
        <strain evidence="2 3">NBRC 14297</strain>
    </source>
</reference>
<dbReference type="RefSeq" id="WP_141384395.1">
    <property type="nucleotide sequence ID" value="NZ_BJNF01000075.1"/>
</dbReference>
<dbReference type="Proteomes" id="UP000318825">
    <property type="component" value="Unassembled WGS sequence"/>
</dbReference>
<evidence type="ECO:0000313" key="2">
    <source>
        <dbReference type="EMBL" id="GEC16768.1"/>
    </source>
</evidence>
<dbReference type="EMBL" id="BJNF01000075">
    <property type="protein sequence ID" value="GEC16768.1"/>
    <property type="molecule type" value="Genomic_DNA"/>
</dbReference>
<proteinExistence type="predicted"/>
<keyword evidence="1" id="KW-1133">Transmembrane helix</keyword>
<comment type="caution">
    <text evidence="2">The sequence shown here is derived from an EMBL/GenBank/DDBJ whole genome shotgun (WGS) entry which is preliminary data.</text>
</comment>
<accession>A0A4Y3WE36</accession>
<organism evidence="2 3">
    <name type="scientific">Nitrobacter winogradskyi</name>
    <name type="common">Nitrobacter agilis</name>
    <dbReference type="NCBI Taxonomy" id="913"/>
    <lineage>
        <taxon>Bacteria</taxon>
        <taxon>Pseudomonadati</taxon>
        <taxon>Pseudomonadota</taxon>
        <taxon>Alphaproteobacteria</taxon>
        <taxon>Hyphomicrobiales</taxon>
        <taxon>Nitrobacteraceae</taxon>
        <taxon>Nitrobacter</taxon>
    </lineage>
</organism>
<protein>
    <submittedName>
        <fullName evidence="2">Uncharacterized protein</fullName>
    </submittedName>
</protein>
<feature type="transmembrane region" description="Helical" evidence="1">
    <location>
        <begin position="55"/>
        <end position="76"/>
    </location>
</feature>
<dbReference type="OrthoDB" id="8450960at2"/>
<evidence type="ECO:0000313" key="3">
    <source>
        <dbReference type="Proteomes" id="UP000318825"/>
    </source>
</evidence>
<name>A0A4Y3WE36_NITWI</name>